<name>A0A401TLA4_CHIPU</name>
<feature type="non-terminal residue" evidence="2">
    <location>
        <position position="61"/>
    </location>
</feature>
<accession>A0A401TLA4</accession>
<keyword evidence="3" id="KW-1185">Reference proteome</keyword>
<reference evidence="2 3" key="1">
    <citation type="journal article" date="2018" name="Nat. Ecol. Evol.">
        <title>Shark genomes provide insights into elasmobranch evolution and the origin of vertebrates.</title>
        <authorList>
            <person name="Hara Y"/>
            <person name="Yamaguchi K"/>
            <person name="Onimaru K"/>
            <person name="Kadota M"/>
            <person name="Koyanagi M"/>
            <person name="Keeley SD"/>
            <person name="Tatsumi K"/>
            <person name="Tanaka K"/>
            <person name="Motone F"/>
            <person name="Kageyama Y"/>
            <person name="Nozu R"/>
            <person name="Adachi N"/>
            <person name="Nishimura O"/>
            <person name="Nakagawa R"/>
            <person name="Tanegashima C"/>
            <person name="Kiyatake I"/>
            <person name="Matsumoto R"/>
            <person name="Murakumo K"/>
            <person name="Nishida K"/>
            <person name="Terakita A"/>
            <person name="Kuratani S"/>
            <person name="Sato K"/>
            <person name="Hyodo S Kuraku.S."/>
        </authorList>
    </citation>
    <scope>NUCLEOTIDE SEQUENCE [LARGE SCALE GENOMIC DNA]</scope>
</reference>
<organism evidence="2 3">
    <name type="scientific">Chiloscyllium punctatum</name>
    <name type="common">Brownbanded bambooshark</name>
    <name type="synonym">Hemiscyllium punctatum</name>
    <dbReference type="NCBI Taxonomy" id="137246"/>
    <lineage>
        <taxon>Eukaryota</taxon>
        <taxon>Metazoa</taxon>
        <taxon>Chordata</taxon>
        <taxon>Craniata</taxon>
        <taxon>Vertebrata</taxon>
        <taxon>Chondrichthyes</taxon>
        <taxon>Elasmobranchii</taxon>
        <taxon>Galeomorphii</taxon>
        <taxon>Galeoidea</taxon>
        <taxon>Orectolobiformes</taxon>
        <taxon>Hemiscylliidae</taxon>
        <taxon>Chiloscyllium</taxon>
    </lineage>
</organism>
<gene>
    <name evidence="2" type="ORF">chiPu_0027297</name>
</gene>
<evidence type="ECO:0000313" key="3">
    <source>
        <dbReference type="Proteomes" id="UP000287033"/>
    </source>
</evidence>
<sequence length="61" mass="6609">MVGEGEGGGLPQTPANGRRRRLGKGAPNEPAPWDGRCLPDRSPPRPGVLGLLDRRRLRGRQ</sequence>
<evidence type="ECO:0000313" key="2">
    <source>
        <dbReference type="EMBL" id="GCC43404.1"/>
    </source>
</evidence>
<protein>
    <submittedName>
        <fullName evidence="2">Uncharacterized protein</fullName>
    </submittedName>
</protein>
<dbReference type="AlphaFoldDB" id="A0A401TLA4"/>
<dbReference type="Proteomes" id="UP000287033">
    <property type="component" value="Unassembled WGS sequence"/>
</dbReference>
<evidence type="ECO:0000256" key="1">
    <source>
        <dbReference type="SAM" id="MobiDB-lite"/>
    </source>
</evidence>
<comment type="caution">
    <text evidence="2">The sequence shown here is derived from an EMBL/GenBank/DDBJ whole genome shotgun (WGS) entry which is preliminary data.</text>
</comment>
<feature type="region of interest" description="Disordered" evidence="1">
    <location>
        <begin position="1"/>
        <end position="61"/>
    </location>
</feature>
<feature type="compositionally biased region" description="Gly residues" evidence="1">
    <location>
        <begin position="1"/>
        <end position="10"/>
    </location>
</feature>
<dbReference type="EMBL" id="BEZZ01100210">
    <property type="protein sequence ID" value="GCC43404.1"/>
    <property type="molecule type" value="Genomic_DNA"/>
</dbReference>
<proteinExistence type="predicted"/>